<dbReference type="EMBL" id="LQOY01000151">
    <property type="protein sequence ID" value="ORV79157.1"/>
    <property type="molecule type" value="Genomic_DNA"/>
</dbReference>
<comment type="caution">
    <text evidence="3">The sequence shown here is derived from an EMBL/GenBank/DDBJ whole genome shotgun (WGS) entry which is preliminary data.</text>
</comment>
<sequence>MLRLRLRALGLATALVGWSLVSPRLRSAYRTPAQAAAGSMLALTTAKPLGFRPPRVWAGLRWGSMAAALVTATIAATTPVPKVRLSMSARELPESVPGWLAWHIPVGTVWAEEAAFRGALGDVAAKAFGPTRGRLLQAGAFGLSHIADARMVGEPLLPVVVVTGLAGWVFGWLAERSGSLVAPILVHLAINEAGAIAAVVVQRRTWNSSHDARSAA</sequence>
<feature type="domain" description="CAAX prenyl protease 2/Lysostaphin resistance protein A-like" evidence="2">
    <location>
        <begin position="99"/>
        <end position="191"/>
    </location>
</feature>
<gene>
    <name evidence="3" type="ORF">A9W98_24790</name>
    <name evidence="4" type="ORF">AWC08_31110</name>
</gene>
<dbReference type="InterPro" id="IPR015837">
    <property type="entry name" value="UCP026622_CAAX_protease"/>
</dbReference>
<dbReference type="EMBL" id="MAEM01000361">
    <property type="protein sequence ID" value="OBS00501.1"/>
    <property type="molecule type" value="Genomic_DNA"/>
</dbReference>
<dbReference type="GO" id="GO:0080120">
    <property type="term" value="P:CAAX-box protein maturation"/>
    <property type="evidence" value="ECO:0007669"/>
    <property type="project" value="UniProtKB-ARBA"/>
</dbReference>
<dbReference type="InterPro" id="IPR003675">
    <property type="entry name" value="Rce1/LyrA-like_dom"/>
</dbReference>
<accession>A0A1A6BDY4</accession>
<dbReference type="PIRSF" id="PIRSF026622">
    <property type="entry name" value="Proteas_026622"/>
    <property type="match status" value="1"/>
</dbReference>
<keyword evidence="1" id="KW-0812">Transmembrane</keyword>
<organism evidence="3 5">
    <name type="scientific">Mycobacterium gordonae</name>
    <dbReference type="NCBI Taxonomy" id="1778"/>
    <lineage>
        <taxon>Bacteria</taxon>
        <taxon>Bacillati</taxon>
        <taxon>Actinomycetota</taxon>
        <taxon>Actinomycetes</taxon>
        <taxon>Mycobacteriales</taxon>
        <taxon>Mycobacteriaceae</taxon>
        <taxon>Mycobacterium</taxon>
    </lineage>
</organism>
<evidence type="ECO:0000313" key="4">
    <source>
        <dbReference type="EMBL" id="ORV79157.1"/>
    </source>
</evidence>
<name>A0A1A6BDY4_MYCGO</name>
<proteinExistence type="predicted"/>
<keyword evidence="1" id="KW-1133">Transmembrane helix</keyword>
<protein>
    <submittedName>
        <fullName evidence="3">Abortive phage infection protein</fullName>
    </submittedName>
</protein>
<dbReference type="GO" id="GO:0004175">
    <property type="term" value="F:endopeptidase activity"/>
    <property type="evidence" value="ECO:0007669"/>
    <property type="project" value="UniProtKB-ARBA"/>
</dbReference>
<reference evidence="4 6" key="1">
    <citation type="submission" date="2016-01" db="EMBL/GenBank/DDBJ databases">
        <title>The new phylogeny of the genus Mycobacterium.</title>
        <authorList>
            <person name="Tarcisio F."/>
            <person name="Conor M."/>
            <person name="Antonella G."/>
            <person name="Elisabetta G."/>
            <person name="Giulia F.S."/>
            <person name="Sara T."/>
            <person name="Anna F."/>
            <person name="Clotilde B."/>
            <person name="Roberto B."/>
            <person name="Veronica D.S."/>
            <person name="Fabio R."/>
            <person name="Monica P."/>
            <person name="Olivier J."/>
            <person name="Enrico T."/>
            <person name="Nicola S."/>
        </authorList>
    </citation>
    <scope>NUCLEOTIDE SEQUENCE [LARGE SCALE GENOMIC DNA]</scope>
    <source>
        <strain evidence="4 6">DSM 44160</strain>
    </source>
</reference>
<dbReference type="Proteomes" id="UP000093757">
    <property type="component" value="Unassembled WGS sequence"/>
</dbReference>
<feature type="transmembrane region" description="Helical" evidence="1">
    <location>
        <begin position="180"/>
        <end position="201"/>
    </location>
</feature>
<evidence type="ECO:0000259" key="2">
    <source>
        <dbReference type="Pfam" id="PF02517"/>
    </source>
</evidence>
<dbReference type="RefSeq" id="WP_065135185.1">
    <property type="nucleotide sequence ID" value="NZ_JACKSU010000136.1"/>
</dbReference>
<keyword evidence="6" id="KW-1185">Reference proteome</keyword>
<evidence type="ECO:0000313" key="6">
    <source>
        <dbReference type="Proteomes" id="UP000193928"/>
    </source>
</evidence>
<dbReference type="Pfam" id="PF02517">
    <property type="entry name" value="Rce1-like"/>
    <property type="match status" value="1"/>
</dbReference>
<evidence type="ECO:0000313" key="5">
    <source>
        <dbReference type="Proteomes" id="UP000093757"/>
    </source>
</evidence>
<feature type="transmembrane region" description="Helical" evidence="1">
    <location>
        <begin position="156"/>
        <end position="174"/>
    </location>
</feature>
<evidence type="ECO:0000313" key="3">
    <source>
        <dbReference type="EMBL" id="OBS00501.1"/>
    </source>
</evidence>
<evidence type="ECO:0000256" key="1">
    <source>
        <dbReference type="SAM" id="Phobius"/>
    </source>
</evidence>
<keyword evidence="1" id="KW-0472">Membrane</keyword>
<reference evidence="3 5" key="2">
    <citation type="submission" date="2016-06" db="EMBL/GenBank/DDBJ databases">
        <authorList>
            <person name="Kjaerup R.B."/>
            <person name="Dalgaard T.S."/>
            <person name="Juul-Madsen H.R."/>
        </authorList>
    </citation>
    <scope>NUCLEOTIDE SEQUENCE [LARGE SCALE GENOMIC DNA]</scope>
    <source>
        <strain evidence="3 5">1245752.6</strain>
    </source>
</reference>
<dbReference type="Proteomes" id="UP000193928">
    <property type="component" value="Unassembled WGS sequence"/>
</dbReference>
<dbReference type="AlphaFoldDB" id="A0A1A6BDY4"/>